<evidence type="ECO:0000256" key="4">
    <source>
        <dbReference type="ARBA" id="ARBA00023110"/>
    </source>
</evidence>
<gene>
    <name evidence="8" type="ORF">DET59_108147</name>
</gene>
<comment type="catalytic activity">
    <reaction evidence="1">
        <text>[protein]-peptidylproline (omega=180) = [protein]-peptidylproline (omega=0)</text>
        <dbReference type="Rhea" id="RHEA:16237"/>
        <dbReference type="Rhea" id="RHEA-COMP:10747"/>
        <dbReference type="Rhea" id="RHEA-COMP:10748"/>
        <dbReference type="ChEBI" id="CHEBI:83833"/>
        <dbReference type="ChEBI" id="CHEBI:83834"/>
        <dbReference type="EC" id="5.2.1.8"/>
    </reaction>
</comment>
<feature type="signal peptide" evidence="7">
    <location>
        <begin position="1"/>
        <end position="19"/>
    </location>
</feature>
<dbReference type="Proteomes" id="UP000252118">
    <property type="component" value="Unassembled WGS sequence"/>
</dbReference>
<proteinExistence type="predicted"/>
<dbReference type="GO" id="GO:0003755">
    <property type="term" value="F:peptidyl-prolyl cis-trans isomerase activity"/>
    <property type="evidence" value="ECO:0007669"/>
    <property type="project" value="UniProtKB-KW"/>
</dbReference>
<keyword evidence="5" id="KW-0413">Isomerase</keyword>
<dbReference type="Pfam" id="PF13624">
    <property type="entry name" value="SurA_N_3"/>
    <property type="match status" value="1"/>
</dbReference>
<dbReference type="PROSITE" id="PS51257">
    <property type="entry name" value="PROKAR_LIPOPROTEIN"/>
    <property type="match status" value="1"/>
</dbReference>
<feature type="compositionally biased region" description="Basic and acidic residues" evidence="6">
    <location>
        <begin position="214"/>
        <end position="226"/>
    </location>
</feature>
<evidence type="ECO:0000256" key="6">
    <source>
        <dbReference type="SAM" id="MobiDB-lite"/>
    </source>
</evidence>
<evidence type="ECO:0000313" key="9">
    <source>
        <dbReference type="Proteomes" id="UP000252118"/>
    </source>
</evidence>
<dbReference type="RefSeq" id="WP_113969999.1">
    <property type="nucleotide sequence ID" value="NZ_QNRJ01000008.1"/>
</dbReference>
<accession>A0A366EMV1</accession>
<evidence type="ECO:0000256" key="3">
    <source>
        <dbReference type="ARBA" id="ARBA00022729"/>
    </source>
</evidence>
<comment type="caution">
    <text evidence="8">The sequence shown here is derived from an EMBL/GenBank/DDBJ whole genome shotgun (WGS) entry which is preliminary data.</text>
</comment>
<keyword evidence="4" id="KW-0697">Rotamase</keyword>
<evidence type="ECO:0000256" key="5">
    <source>
        <dbReference type="ARBA" id="ARBA00023235"/>
    </source>
</evidence>
<feature type="compositionally biased region" description="Basic and acidic residues" evidence="6">
    <location>
        <begin position="25"/>
        <end position="62"/>
    </location>
</feature>
<dbReference type="InterPro" id="IPR027304">
    <property type="entry name" value="Trigger_fact/SurA_dom_sf"/>
</dbReference>
<dbReference type="OrthoDB" id="4775280at2"/>
<sequence>MKKLLTTLLVALLAIGLAACGSNEESQKQADDKAKTEEKSDGKAQEEQAKQMEEMQKKMDKQKVEKDKIVAIVNDEKIKGEDFNNVLTQSQMQYQQMGQDPTSKDAAKKIKEQTIDSLVGQTLLMQQADEKGYKASEDEINKQLEEVKKQYGDEKKFEDAMKKAGFTMDELKTQIAENIKYTTYVEKEIKVEEVSEDEMKKFYDQYASQQGQGESKDAPKFEEVKPQIKTQLEQQKKQEKLVQHVEDLKKNAKVDVKI</sequence>
<keyword evidence="3 7" id="KW-0732">Signal</keyword>
<organism evidence="8 9">
    <name type="scientific">Rossellomorea aquimaris</name>
    <dbReference type="NCBI Taxonomy" id="189382"/>
    <lineage>
        <taxon>Bacteria</taxon>
        <taxon>Bacillati</taxon>
        <taxon>Bacillota</taxon>
        <taxon>Bacilli</taxon>
        <taxon>Bacillales</taxon>
        <taxon>Bacillaceae</taxon>
        <taxon>Rossellomorea</taxon>
    </lineage>
</organism>
<dbReference type="PANTHER" id="PTHR47245">
    <property type="entry name" value="PEPTIDYLPROLYL ISOMERASE"/>
    <property type="match status" value="1"/>
</dbReference>
<evidence type="ECO:0000256" key="1">
    <source>
        <dbReference type="ARBA" id="ARBA00000971"/>
    </source>
</evidence>
<dbReference type="SUPFAM" id="SSF109998">
    <property type="entry name" value="Triger factor/SurA peptide-binding domain-like"/>
    <property type="match status" value="1"/>
</dbReference>
<feature type="region of interest" description="Disordered" evidence="6">
    <location>
        <begin position="205"/>
        <end position="227"/>
    </location>
</feature>
<feature type="chain" id="PRO_5039187249" description="peptidylprolyl isomerase" evidence="7">
    <location>
        <begin position="20"/>
        <end position="258"/>
    </location>
</feature>
<evidence type="ECO:0000256" key="7">
    <source>
        <dbReference type="SAM" id="SignalP"/>
    </source>
</evidence>
<protein>
    <recommendedName>
        <fullName evidence="2">peptidylprolyl isomerase</fullName>
        <ecNumber evidence="2">5.2.1.8</ecNumber>
    </recommendedName>
</protein>
<evidence type="ECO:0000256" key="2">
    <source>
        <dbReference type="ARBA" id="ARBA00013194"/>
    </source>
</evidence>
<name>A0A366EMV1_9BACI</name>
<feature type="region of interest" description="Disordered" evidence="6">
    <location>
        <begin position="21"/>
        <end position="62"/>
    </location>
</feature>
<dbReference type="EC" id="5.2.1.8" evidence="2"/>
<reference evidence="8 9" key="1">
    <citation type="submission" date="2018-06" db="EMBL/GenBank/DDBJ databases">
        <title>Freshwater and sediment microbial communities from various areas in North America, analyzing microbe dynamics in response to fracking.</title>
        <authorList>
            <person name="Lamendella R."/>
        </authorList>
    </citation>
    <scope>NUCLEOTIDE SEQUENCE [LARGE SCALE GENOMIC DNA]</scope>
    <source>
        <strain evidence="8 9">97B</strain>
    </source>
</reference>
<dbReference type="EMBL" id="QNRJ01000008">
    <property type="protein sequence ID" value="RBP03723.1"/>
    <property type="molecule type" value="Genomic_DNA"/>
</dbReference>
<dbReference type="Gene3D" id="1.10.4030.10">
    <property type="entry name" value="Porin chaperone SurA, peptide-binding domain"/>
    <property type="match status" value="1"/>
</dbReference>
<dbReference type="AlphaFoldDB" id="A0A366EMV1"/>
<dbReference type="PANTHER" id="PTHR47245:SF1">
    <property type="entry name" value="FOLDASE PROTEIN PRSA"/>
    <property type="match status" value="1"/>
</dbReference>
<evidence type="ECO:0000313" key="8">
    <source>
        <dbReference type="EMBL" id="RBP03723.1"/>
    </source>
</evidence>
<dbReference type="InterPro" id="IPR050245">
    <property type="entry name" value="PrsA_foldase"/>
</dbReference>